<comment type="caution">
    <text evidence="2">The sequence shown here is derived from an EMBL/GenBank/DDBJ whole genome shotgun (WGS) entry which is preliminary data.</text>
</comment>
<dbReference type="EMBL" id="JAODUP010000477">
    <property type="protein sequence ID" value="KAK2148874.1"/>
    <property type="molecule type" value="Genomic_DNA"/>
</dbReference>
<protein>
    <submittedName>
        <fullName evidence="2">Uncharacterized protein</fullName>
    </submittedName>
</protein>
<dbReference type="GO" id="GO:0003676">
    <property type="term" value="F:nucleic acid binding"/>
    <property type="evidence" value="ECO:0007669"/>
    <property type="project" value="InterPro"/>
</dbReference>
<dbReference type="InterPro" id="IPR035979">
    <property type="entry name" value="RBD_domain_sf"/>
</dbReference>
<keyword evidence="3" id="KW-1185">Reference proteome</keyword>
<evidence type="ECO:0000313" key="2">
    <source>
        <dbReference type="EMBL" id="KAK2148874.1"/>
    </source>
</evidence>
<gene>
    <name evidence="2" type="ORF">LSH36_477g00048</name>
</gene>
<dbReference type="SUPFAM" id="SSF54928">
    <property type="entry name" value="RNA-binding domain, RBD"/>
    <property type="match status" value="1"/>
</dbReference>
<dbReference type="Gene3D" id="3.30.70.330">
    <property type="match status" value="1"/>
</dbReference>
<feature type="compositionally biased region" description="Basic and acidic residues" evidence="1">
    <location>
        <begin position="136"/>
        <end position="157"/>
    </location>
</feature>
<organism evidence="2 3">
    <name type="scientific">Paralvinella palmiformis</name>
    <dbReference type="NCBI Taxonomy" id="53620"/>
    <lineage>
        <taxon>Eukaryota</taxon>
        <taxon>Metazoa</taxon>
        <taxon>Spiralia</taxon>
        <taxon>Lophotrochozoa</taxon>
        <taxon>Annelida</taxon>
        <taxon>Polychaeta</taxon>
        <taxon>Sedentaria</taxon>
        <taxon>Canalipalpata</taxon>
        <taxon>Terebellida</taxon>
        <taxon>Terebelliformia</taxon>
        <taxon>Alvinellidae</taxon>
        <taxon>Paralvinella</taxon>
    </lineage>
</organism>
<feature type="compositionally biased region" description="Basic and acidic residues" evidence="1">
    <location>
        <begin position="30"/>
        <end position="48"/>
    </location>
</feature>
<feature type="region of interest" description="Disordered" evidence="1">
    <location>
        <begin position="132"/>
        <end position="160"/>
    </location>
</feature>
<evidence type="ECO:0000313" key="3">
    <source>
        <dbReference type="Proteomes" id="UP001208570"/>
    </source>
</evidence>
<feature type="region of interest" description="Disordered" evidence="1">
    <location>
        <begin position="1"/>
        <end position="112"/>
    </location>
</feature>
<dbReference type="Proteomes" id="UP001208570">
    <property type="component" value="Unassembled WGS sequence"/>
</dbReference>
<reference evidence="2" key="1">
    <citation type="journal article" date="2023" name="Mol. Biol. Evol.">
        <title>Third-Generation Sequencing Reveals the Adaptive Role of the Epigenome in Three Deep-Sea Polychaetes.</title>
        <authorList>
            <person name="Perez M."/>
            <person name="Aroh O."/>
            <person name="Sun Y."/>
            <person name="Lan Y."/>
            <person name="Juniper S.K."/>
            <person name="Young C.R."/>
            <person name="Angers B."/>
            <person name="Qian P.Y."/>
        </authorList>
    </citation>
    <scope>NUCLEOTIDE SEQUENCE</scope>
    <source>
        <strain evidence="2">P08H-3</strain>
    </source>
</reference>
<sequence length="237" mass="28083">MMDVQLDNNRFQDYGHPEENNYDNSFSRFSPEKCDQRAERERTRDRERRRERRRRKREHDRDRDYHGREDDGRDRSRDRHRSRDNSHIEGLMDRPRGLSQENDEDNSMYDYGEGFYEEGGYIDHPTHAAQQQNDYNSHKYGRDSGRDRDRGGGDRWMTDTPTNTVLLRGLPASVDEKDIKAELMLFGAPVKDVRLMKRKDTGENLLQPSCHCLWVGSCKLWQCIDSESSCLLCMTIL</sequence>
<accession>A0AAD9J9R7</accession>
<evidence type="ECO:0000256" key="1">
    <source>
        <dbReference type="SAM" id="MobiDB-lite"/>
    </source>
</evidence>
<feature type="compositionally biased region" description="Polar residues" evidence="1">
    <location>
        <begin position="1"/>
        <end position="11"/>
    </location>
</feature>
<feature type="compositionally biased region" description="Basic residues" evidence="1">
    <location>
        <begin position="49"/>
        <end position="58"/>
    </location>
</feature>
<feature type="compositionally biased region" description="Basic and acidic residues" evidence="1">
    <location>
        <begin position="59"/>
        <end position="96"/>
    </location>
</feature>
<dbReference type="AlphaFoldDB" id="A0AAD9J9R7"/>
<name>A0AAD9J9R7_9ANNE</name>
<dbReference type="InterPro" id="IPR012677">
    <property type="entry name" value="Nucleotide-bd_a/b_plait_sf"/>
</dbReference>
<proteinExistence type="predicted"/>